<keyword evidence="1" id="KW-0040">ANK repeat</keyword>
<feature type="repeat" description="ANK" evidence="1">
    <location>
        <begin position="495"/>
        <end position="527"/>
    </location>
</feature>
<evidence type="ECO:0000256" key="1">
    <source>
        <dbReference type="PROSITE-ProRule" id="PRU00023"/>
    </source>
</evidence>
<dbReference type="SUPFAM" id="SSF48403">
    <property type="entry name" value="Ankyrin repeat"/>
    <property type="match status" value="1"/>
</dbReference>
<dbReference type="InterPro" id="IPR058525">
    <property type="entry name" value="DUF8212"/>
</dbReference>
<dbReference type="InterPro" id="IPR010730">
    <property type="entry name" value="HET"/>
</dbReference>
<reference evidence="4 5" key="1">
    <citation type="journal article" date="2016" name="Genome Biol. Evol.">
        <title>Divergent and convergent evolution of fungal pathogenicity.</title>
        <authorList>
            <person name="Shang Y."/>
            <person name="Xiao G."/>
            <person name="Zheng P."/>
            <person name="Cen K."/>
            <person name="Zhan S."/>
            <person name="Wang C."/>
        </authorList>
    </citation>
    <scope>NUCLEOTIDE SEQUENCE [LARGE SCALE GENOMIC DNA]</scope>
    <source>
        <strain evidence="4 5">RCEF 2490</strain>
    </source>
</reference>
<dbReference type="Gene3D" id="1.25.40.20">
    <property type="entry name" value="Ankyrin repeat-containing domain"/>
    <property type="match status" value="1"/>
</dbReference>
<dbReference type="PANTHER" id="PTHR10622:SF10">
    <property type="entry name" value="HET DOMAIN-CONTAINING PROTEIN"/>
    <property type="match status" value="1"/>
</dbReference>
<dbReference type="Pfam" id="PF06985">
    <property type="entry name" value="HET"/>
    <property type="match status" value="1"/>
</dbReference>
<dbReference type="Pfam" id="PF12796">
    <property type="entry name" value="Ank_2"/>
    <property type="match status" value="2"/>
</dbReference>
<gene>
    <name evidence="4" type="ORF">AAL_04761</name>
</gene>
<dbReference type="PROSITE" id="PS50297">
    <property type="entry name" value="ANK_REP_REGION"/>
    <property type="match status" value="5"/>
</dbReference>
<evidence type="ECO:0000259" key="2">
    <source>
        <dbReference type="Pfam" id="PF06985"/>
    </source>
</evidence>
<evidence type="ECO:0000313" key="4">
    <source>
        <dbReference type="EMBL" id="KZZ95530.1"/>
    </source>
</evidence>
<dbReference type="STRING" id="1081109.A0A166PAZ7"/>
<dbReference type="EMBL" id="AZGY01000009">
    <property type="protein sequence ID" value="KZZ95530.1"/>
    <property type="molecule type" value="Genomic_DNA"/>
</dbReference>
<evidence type="ECO:0000259" key="3">
    <source>
        <dbReference type="Pfam" id="PF26640"/>
    </source>
</evidence>
<comment type="caution">
    <text evidence="4">The sequence shown here is derived from an EMBL/GenBank/DDBJ whole genome shotgun (WGS) entry which is preliminary data.</text>
</comment>
<protein>
    <submittedName>
        <fullName evidence="4">Ankyrin repeat-containing domain protein</fullName>
    </submittedName>
</protein>
<dbReference type="Proteomes" id="UP000078544">
    <property type="component" value="Unassembled WGS sequence"/>
</dbReference>
<feature type="repeat" description="ANK" evidence="1">
    <location>
        <begin position="594"/>
        <end position="626"/>
    </location>
</feature>
<dbReference type="PROSITE" id="PS50088">
    <property type="entry name" value="ANK_REPEAT"/>
    <property type="match status" value="5"/>
</dbReference>
<feature type="repeat" description="ANK" evidence="1">
    <location>
        <begin position="627"/>
        <end position="659"/>
    </location>
</feature>
<organism evidence="4 5">
    <name type="scientific">Moelleriella libera RCEF 2490</name>
    <dbReference type="NCBI Taxonomy" id="1081109"/>
    <lineage>
        <taxon>Eukaryota</taxon>
        <taxon>Fungi</taxon>
        <taxon>Dikarya</taxon>
        <taxon>Ascomycota</taxon>
        <taxon>Pezizomycotina</taxon>
        <taxon>Sordariomycetes</taxon>
        <taxon>Hypocreomycetidae</taxon>
        <taxon>Hypocreales</taxon>
        <taxon>Clavicipitaceae</taxon>
        <taxon>Moelleriella</taxon>
    </lineage>
</organism>
<name>A0A166PAZ7_9HYPO</name>
<dbReference type="SMART" id="SM00248">
    <property type="entry name" value="ANK"/>
    <property type="match status" value="7"/>
</dbReference>
<feature type="domain" description="Heterokaryon incompatibility" evidence="2">
    <location>
        <begin position="22"/>
        <end position="109"/>
    </location>
</feature>
<sequence length="664" mass="74665">MWLLNTGTFEIKNFTDAEVPQYAILSHRWGQGEVVLHEVKEGIFRKEECNRPGLKKARRFCSKAKSDGYEYAWIDTCCIDKTSSAELSEAINSMYRWYSTAEKCYAYLADVWVMDQFQKSDWFTRGFTLQELIAPSEVYFFNANWDFLGTKATLQEAVSNTTNIPIEILSGQKDLETASIAQRMSWAAKRNTTRVEDRAYSLMGIFGIYMPLIYGEGERAFTRLQEEIMRVSDDQSLFAWRHDDSCGGLLAISPAAFEGSENIVPSNLHSSTAKPTVISNLGTFLELPFSGIGERALGLAILNCKERGSQGTRIAIYLRDVSWTMQRFERTVSHRYEQLEMWRFEQSRRPIRTLCIKTRQVSRNKNKTKSDMFAEEEEEAMVYNEGMIIELVDFDWPEALIHAMKGRDRDAIWVLLTHSDWEVDLEEPEQQKAFLRAAETGYITVVRMLPSRSGQIGPENKAASAALLCAVDYGHQDIVEMLLDAEPNTEIRNAHGRTPLSVAVKYGDGAIVKMLVNAGAKVDACDHTYKAPLHWAASYGHESPTLTLIDAGANLEKRDNNSRTPLFSAARNGNGAVVKMLVNAGAVINTKDVNGRTPLNWAASNGHESPTLTLIDAGADLETRDDDLRTPLFWAAKNEHRNIVKLLIEKGAKTGTTDRFGQSP</sequence>
<keyword evidence="5" id="KW-1185">Reference proteome</keyword>
<feature type="domain" description="DUF8212" evidence="3">
    <location>
        <begin position="219"/>
        <end position="242"/>
    </location>
</feature>
<dbReference type="PANTHER" id="PTHR10622">
    <property type="entry name" value="HET DOMAIN-CONTAINING PROTEIN"/>
    <property type="match status" value="1"/>
</dbReference>
<feature type="repeat" description="ANK" evidence="1">
    <location>
        <begin position="561"/>
        <end position="593"/>
    </location>
</feature>
<dbReference type="InterPro" id="IPR036770">
    <property type="entry name" value="Ankyrin_rpt-contain_sf"/>
</dbReference>
<dbReference type="OrthoDB" id="20872at2759"/>
<evidence type="ECO:0000313" key="5">
    <source>
        <dbReference type="Proteomes" id="UP000078544"/>
    </source>
</evidence>
<feature type="repeat" description="ANK" evidence="1">
    <location>
        <begin position="528"/>
        <end position="560"/>
    </location>
</feature>
<dbReference type="Pfam" id="PF26640">
    <property type="entry name" value="DUF8212"/>
    <property type="match status" value="1"/>
</dbReference>
<dbReference type="InterPro" id="IPR002110">
    <property type="entry name" value="Ankyrin_rpt"/>
</dbReference>
<dbReference type="Pfam" id="PF13637">
    <property type="entry name" value="Ank_4"/>
    <property type="match status" value="1"/>
</dbReference>
<proteinExistence type="predicted"/>
<dbReference type="AlphaFoldDB" id="A0A166PAZ7"/>
<accession>A0A166PAZ7</accession>